<protein>
    <recommendedName>
        <fullName evidence="2">Cytokinin riboside 5'-monophosphate phosphoribohydrolase</fullName>
        <ecNumber evidence="2">3.2.2.n1</ecNumber>
    </recommendedName>
</protein>
<dbReference type="GO" id="GO:0005829">
    <property type="term" value="C:cytosol"/>
    <property type="evidence" value="ECO:0007669"/>
    <property type="project" value="TreeGrafter"/>
</dbReference>
<dbReference type="Gene3D" id="3.40.50.450">
    <property type="match status" value="1"/>
</dbReference>
<organism evidence="3 4">
    <name type="scientific">Fructilactobacillus cliffordii</name>
    <dbReference type="NCBI Taxonomy" id="2940299"/>
    <lineage>
        <taxon>Bacteria</taxon>
        <taxon>Bacillati</taxon>
        <taxon>Bacillota</taxon>
        <taxon>Bacilli</taxon>
        <taxon>Lactobacillales</taxon>
        <taxon>Lactobacillaceae</taxon>
        <taxon>Fructilactobacillus</taxon>
    </lineage>
</organism>
<dbReference type="GO" id="GO:0016799">
    <property type="term" value="F:hydrolase activity, hydrolyzing N-glycosyl compounds"/>
    <property type="evidence" value="ECO:0007669"/>
    <property type="project" value="TreeGrafter"/>
</dbReference>
<dbReference type="InterPro" id="IPR005269">
    <property type="entry name" value="LOG"/>
</dbReference>
<gene>
    <name evidence="3" type="ORF">M3M40_05225</name>
</gene>
<dbReference type="EMBL" id="CP097119">
    <property type="protein sequence ID" value="USS88888.1"/>
    <property type="molecule type" value="Genomic_DNA"/>
</dbReference>
<evidence type="ECO:0000313" key="3">
    <source>
        <dbReference type="EMBL" id="USS88888.1"/>
    </source>
</evidence>
<evidence type="ECO:0000313" key="4">
    <source>
        <dbReference type="Proteomes" id="UP001055911"/>
    </source>
</evidence>
<evidence type="ECO:0000256" key="1">
    <source>
        <dbReference type="ARBA" id="ARBA00006763"/>
    </source>
</evidence>
<keyword evidence="2" id="KW-0378">Hydrolase</keyword>
<dbReference type="Pfam" id="PF03641">
    <property type="entry name" value="Lysine_decarbox"/>
    <property type="match status" value="1"/>
</dbReference>
<evidence type="ECO:0000256" key="2">
    <source>
        <dbReference type="RuleBase" id="RU363015"/>
    </source>
</evidence>
<reference evidence="3" key="1">
    <citation type="submission" date="2022-05" db="EMBL/GenBank/DDBJ databases">
        <authorList>
            <person name="Oliphant S.A."/>
            <person name="Watson-Haigh N.S."/>
            <person name="Sumby K.M."/>
            <person name="Gardner J.M."/>
            <person name="Jiranek V."/>
        </authorList>
    </citation>
    <scope>NUCLEOTIDE SEQUENCE</scope>
    <source>
        <strain evidence="3">KI4_B1</strain>
    </source>
</reference>
<dbReference type="PANTHER" id="PTHR31223">
    <property type="entry name" value="LOG FAMILY PROTEIN YJL055W"/>
    <property type="match status" value="1"/>
</dbReference>
<dbReference type="GO" id="GO:0009691">
    <property type="term" value="P:cytokinin biosynthetic process"/>
    <property type="evidence" value="ECO:0007669"/>
    <property type="project" value="UniProtKB-UniRule"/>
</dbReference>
<dbReference type="SUPFAM" id="SSF102405">
    <property type="entry name" value="MCP/YpsA-like"/>
    <property type="match status" value="1"/>
</dbReference>
<dbReference type="InterPro" id="IPR031100">
    <property type="entry name" value="LOG_fam"/>
</dbReference>
<dbReference type="EC" id="3.2.2.n1" evidence="2"/>
<proteinExistence type="inferred from homology"/>
<name>A0A9Q8ZSA8_9LACO</name>
<comment type="similarity">
    <text evidence="1 2">Belongs to the LOG family.</text>
</comment>
<dbReference type="Proteomes" id="UP001055911">
    <property type="component" value="Chromosome"/>
</dbReference>
<accession>A0A9Q8ZSA8</accession>
<sequence>MKNKAVAVYCGAATGNQPAYQSATVELAHWLVKNHLTLVYGGGGVGLMGLLARTVLAAGGQVQGVMPQALVDRGAALDELSDLQVVSNMSIRKQRMLELADACIALPGGPGTLEEIAEAYSWTRIGANANPCVLYNVNGYYDPLQRMFAEMVNNDFLTTQDNAKLCFARSLAEIEAFIKDYTPPTVRKY</sequence>
<keyword evidence="4" id="KW-1185">Reference proteome</keyword>
<keyword evidence="2" id="KW-0203">Cytokinin biosynthesis</keyword>
<dbReference type="NCBIfam" id="TIGR00730">
    <property type="entry name" value="Rossman fold protein, TIGR00730 family"/>
    <property type="match status" value="1"/>
</dbReference>
<dbReference type="RefSeq" id="WP_252766405.1">
    <property type="nucleotide sequence ID" value="NZ_CP097117.1"/>
</dbReference>
<dbReference type="AlphaFoldDB" id="A0A9Q8ZSA8"/>
<dbReference type="PANTHER" id="PTHR31223:SF70">
    <property type="entry name" value="LOG FAMILY PROTEIN YJL055W"/>
    <property type="match status" value="1"/>
</dbReference>